<feature type="region of interest" description="Disordered" evidence="1">
    <location>
        <begin position="1"/>
        <end position="21"/>
    </location>
</feature>
<dbReference type="AlphaFoldDB" id="A0A6M3Y3A6"/>
<proteinExistence type="predicted"/>
<gene>
    <name evidence="2" type="ORF">TM448B04948_0012</name>
</gene>
<dbReference type="EMBL" id="MT145114">
    <property type="protein sequence ID" value="QJI03738.1"/>
    <property type="molecule type" value="Genomic_DNA"/>
</dbReference>
<organism evidence="2">
    <name type="scientific">viral metagenome</name>
    <dbReference type="NCBI Taxonomy" id="1070528"/>
    <lineage>
        <taxon>unclassified sequences</taxon>
        <taxon>metagenomes</taxon>
        <taxon>organismal metagenomes</taxon>
    </lineage>
</organism>
<evidence type="ECO:0000313" key="2">
    <source>
        <dbReference type="EMBL" id="QJI03738.1"/>
    </source>
</evidence>
<name>A0A6M3Y3A6_9ZZZZ</name>
<protein>
    <submittedName>
        <fullName evidence="2">Uncharacterized protein</fullName>
    </submittedName>
</protein>
<accession>A0A6M3Y3A6</accession>
<sequence>MKPLPIPNTEAMNPMGTPEPISLSFNSTTPINSLHPSYPSEKKIHYFFFLTTFPKYATFRLPLTSNHSHPPNT</sequence>
<reference evidence="2" key="1">
    <citation type="submission" date="2020-03" db="EMBL/GenBank/DDBJ databases">
        <title>The deep terrestrial virosphere.</title>
        <authorList>
            <person name="Holmfeldt K."/>
            <person name="Nilsson E."/>
            <person name="Simone D."/>
            <person name="Lopez-Fernandez M."/>
            <person name="Wu X."/>
            <person name="de Brujin I."/>
            <person name="Lundin D."/>
            <person name="Andersson A."/>
            <person name="Bertilsson S."/>
            <person name="Dopson M."/>
        </authorList>
    </citation>
    <scope>NUCLEOTIDE SEQUENCE</scope>
    <source>
        <strain evidence="2">TM448B04948</strain>
    </source>
</reference>
<evidence type="ECO:0000256" key="1">
    <source>
        <dbReference type="SAM" id="MobiDB-lite"/>
    </source>
</evidence>